<keyword evidence="1" id="KW-0805">Transcription regulation</keyword>
<protein>
    <submittedName>
        <fullName evidence="6">TetR/AcrR family transcriptional regulator</fullName>
    </submittedName>
</protein>
<dbReference type="PROSITE" id="PS50977">
    <property type="entry name" value="HTH_TETR_2"/>
    <property type="match status" value="1"/>
</dbReference>
<dbReference type="PANTHER" id="PTHR30055:SF234">
    <property type="entry name" value="HTH-TYPE TRANSCRIPTIONAL REGULATOR BETI"/>
    <property type="match status" value="1"/>
</dbReference>
<feature type="DNA-binding region" description="H-T-H motif" evidence="4">
    <location>
        <begin position="75"/>
        <end position="94"/>
    </location>
</feature>
<gene>
    <name evidence="6" type="ORF">JHX88_05935</name>
</gene>
<evidence type="ECO:0000256" key="2">
    <source>
        <dbReference type="ARBA" id="ARBA00023125"/>
    </source>
</evidence>
<dbReference type="PRINTS" id="PR00455">
    <property type="entry name" value="HTHTETR"/>
</dbReference>
<evidence type="ECO:0000256" key="1">
    <source>
        <dbReference type="ARBA" id="ARBA00023015"/>
    </source>
</evidence>
<dbReference type="Pfam" id="PF00440">
    <property type="entry name" value="TetR_N"/>
    <property type="match status" value="1"/>
</dbReference>
<evidence type="ECO:0000313" key="6">
    <source>
        <dbReference type="EMBL" id="WCR04272.1"/>
    </source>
</evidence>
<keyword evidence="3" id="KW-0804">Transcription</keyword>
<dbReference type="InterPro" id="IPR009057">
    <property type="entry name" value="Homeodomain-like_sf"/>
</dbReference>
<dbReference type="InterPro" id="IPR001647">
    <property type="entry name" value="HTH_TetR"/>
</dbReference>
<evidence type="ECO:0000259" key="5">
    <source>
        <dbReference type="PROSITE" id="PS50977"/>
    </source>
</evidence>
<dbReference type="Proteomes" id="UP001215549">
    <property type="component" value="Chromosome"/>
</dbReference>
<feature type="domain" description="HTH tetR-type" evidence="5">
    <location>
        <begin position="53"/>
        <end position="112"/>
    </location>
</feature>
<dbReference type="EMBL" id="CP067140">
    <property type="protein sequence ID" value="WCR04272.1"/>
    <property type="molecule type" value="Genomic_DNA"/>
</dbReference>
<evidence type="ECO:0000313" key="7">
    <source>
        <dbReference type="Proteomes" id="UP001215549"/>
    </source>
</evidence>
<name>A0ABY7SCQ4_9RHOB</name>
<evidence type="ECO:0000256" key="3">
    <source>
        <dbReference type="ARBA" id="ARBA00023163"/>
    </source>
</evidence>
<keyword evidence="2 4" id="KW-0238">DNA-binding</keyword>
<keyword evidence="7" id="KW-1185">Reference proteome</keyword>
<evidence type="ECO:0000256" key="4">
    <source>
        <dbReference type="PROSITE-ProRule" id="PRU00335"/>
    </source>
</evidence>
<proteinExistence type="predicted"/>
<dbReference type="Pfam" id="PF21597">
    <property type="entry name" value="TetR_C_43"/>
    <property type="match status" value="1"/>
</dbReference>
<dbReference type="Gene3D" id="1.10.357.10">
    <property type="entry name" value="Tetracycline Repressor, domain 2"/>
    <property type="match status" value="1"/>
</dbReference>
<dbReference type="SUPFAM" id="SSF48498">
    <property type="entry name" value="Tetracyclin repressor-like, C-terminal domain"/>
    <property type="match status" value="1"/>
</dbReference>
<sequence>MSGGRARAKNSVRLVAGAITCYALIIRRHPPLIKKKVNTSVENRKRKPRSDALRNRDRLIEAAKDVLGNGGPEASLEAVARQAGVGIGTLYRHFPSREELFHAVFRKELELLVETVEGLADEPEPVAALRGWLHDYVALVETKRGMLGALSMVMAEESKQTYSELSERISTAINRMLHKAADVGHAREDVTAEELLQVVYALCYAREPGPGWRAQVLHLLDIFVEGLKR</sequence>
<dbReference type="SUPFAM" id="SSF46689">
    <property type="entry name" value="Homeodomain-like"/>
    <property type="match status" value="1"/>
</dbReference>
<dbReference type="InterPro" id="IPR050109">
    <property type="entry name" value="HTH-type_TetR-like_transc_reg"/>
</dbReference>
<accession>A0ABY7SCQ4</accession>
<organism evidence="6 7">
    <name type="scientific">Paracoccus saliphilus</name>
    <dbReference type="NCBI Taxonomy" id="405559"/>
    <lineage>
        <taxon>Bacteria</taxon>
        <taxon>Pseudomonadati</taxon>
        <taxon>Pseudomonadota</taxon>
        <taxon>Alphaproteobacteria</taxon>
        <taxon>Rhodobacterales</taxon>
        <taxon>Paracoccaceae</taxon>
        <taxon>Paracoccus</taxon>
    </lineage>
</organism>
<dbReference type="PANTHER" id="PTHR30055">
    <property type="entry name" value="HTH-TYPE TRANSCRIPTIONAL REGULATOR RUTR"/>
    <property type="match status" value="1"/>
</dbReference>
<dbReference type="InterPro" id="IPR049445">
    <property type="entry name" value="TetR_SbtR-like_C"/>
</dbReference>
<reference evidence="6 7" key="1">
    <citation type="submission" date="2021-01" db="EMBL/GenBank/DDBJ databases">
        <title>Biogeographic distribution of Paracoccus.</title>
        <authorList>
            <person name="Hollensteiner J."/>
            <person name="Leineberger J."/>
            <person name="Brinkhoff T."/>
            <person name="Daniel R."/>
        </authorList>
    </citation>
    <scope>NUCLEOTIDE SEQUENCE [LARGE SCALE GENOMIC DNA]</scope>
    <source>
        <strain evidence="6 7">DSM 18447</strain>
    </source>
</reference>
<dbReference type="InterPro" id="IPR036271">
    <property type="entry name" value="Tet_transcr_reg_TetR-rel_C_sf"/>
</dbReference>